<dbReference type="Pfam" id="PF13173">
    <property type="entry name" value="AAA_14"/>
    <property type="match status" value="1"/>
</dbReference>
<reference evidence="4" key="1">
    <citation type="submission" date="2021-06" db="EMBL/GenBank/DDBJ databases">
        <title>Vibrio nov. sp., novel gut bacterium isolated from Yellow Sea oyster.</title>
        <authorList>
            <person name="Muhammad N."/>
            <person name="Nguyen T.H."/>
            <person name="Lee Y.-J."/>
            <person name="Ko J."/>
            <person name="Kim S.-G."/>
        </authorList>
    </citation>
    <scope>NUCLEOTIDE SEQUENCE</scope>
    <source>
        <strain evidence="4">OG9-811</strain>
    </source>
</reference>
<organism evidence="4 5">
    <name type="scientific">Vibrio ostreae</name>
    <dbReference type="NCBI Taxonomy" id="2841925"/>
    <lineage>
        <taxon>Bacteria</taxon>
        <taxon>Pseudomonadati</taxon>
        <taxon>Pseudomonadota</taxon>
        <taxon>Gammaproteobacteria</taxon>
        <taxon>Vibrionales</taxon>
        <taxon>Vibrionaceae</taxon>
        <taxon>Vibrio</taxon>
    </lineage>
</organism>
<dbReference type="InterPro" id="IPR041682">
    <property type="entry name" value="AAA_14"/>
</dbReference>
<evidence type="ECO:0000256" key="2">
    <source>
        <dbReference type="PROSITE-ProRule" id="PRU01091"/>
    </source>
</evidence>
<dbReference type="KEGG" id="vos:KNV97_02460"/>
<evidence type="ECO:0000313" key="5">
    <source>
        <dbReference type="Proteomes" id="UP000694232"/>
    </source>
</evidence>
<dbReference type="GO" id="GO:0000160">
    <property type="term" value="P:phosphorelay signal transduction system"/>
    <property type="evidence" value="ECO:0007669"/>
    <property type="project" value="InterPro"/>
</dbReference>
<sequence length="404" mass="45750">MADERLASRQQELRSLQNCMNSLQSDIVFIHGMKGVGKTTLLTEFARHCPAYCHVIDCHTELQSHNTTKTLKTKLAALLRQTTLSSVLIVDHIDCTPQLEPWIRQATYQAALPPGKVIIAGRSRPDMSWMIAKPFNYHFHSLTLQPLTSRNAHHYITSLNVSQPIAGHIQQLAHGHPAVLNILCANASVFNPDNPAHNDCFELIHLLINYFFPNREDTAILKNLELFTFVPHMSEPGLAYISENKLGPCDYHQLNRHWAIEHHHEGLSLSPVIAQLIHSHLQARDPHRYKRLQYRSRLWVKQNNAAPLTWFIPAQRQLQLAGNKVDLTPLENGVLAVLMTHQGNVVSRKALLEQVWGIHYEGASNVVDTIIVSLRRKLAAQSKMIETVRGVGYRLNIDSDLTEN</sequence>
<dbReference type="Proteomes" id="UP000694232">
    <property type="component" value="Chromosome 2"/>
</dbReference>
<gene>
    <name evidence="4" type="ORF">KNV97_02460</name>
</gene>
<keyword evidence="5" id="KW-1185">Reference proteome</keyword>
<dbReference type="GO" id="GO:0006355">
    <property type="term" value="P:regulation of DNA-templated transcription"/>
    <property type="evidence" value="ECO:0007669"/>
    <property type="project" value="InterPro"/>
</dbReference>
<evidence type="ECO:0000313" key="4">
    <source>
        <dbReference type="EMBL" id="QXO16394.1"/>
    </source>
</evidence>
<evidence type="ECO:0000259" key="3">
    <source>
        <dbReference type="PROSITE" id="PS51755"/>
    </source>
</evidence>
<dbReference type="EMBL" id="CP076642">
    <property type="protein sequence ID" value="QXO16394.1"/>
    <property type="molecule type" value="Genomic_DNA"/>
</dbReference>
<dbReference type="Pfam" id="PF00486">
    <property type="entry name" value="Trans_reg_C"/>
    <property type="match status" value="1"/>
</dbReference>
<dbReference type="SMART" id="SM00862">
    <property type="entry name" value="Trans_reg_C"/>
    <property type="match status" value="1"/>
</dbReference>
<dbReference type="PROSITE" id="PS51755">
    <property type="entry name" value="OMPR_PHOB"/>
    <property type="match status" value="1"/>
</dbReference>
<dbReference type="AlphaFoldDB" id="A0A975U9I0"/>
<protein>
    <submittedName>
        <fullName evidence="4">Winged helix-turn-helix domain-containing protein</fullName>
    </submittedName>
</protein>
<feature type="DNA-binding region" description="OmpR/PhoB-type" evidence="2">
    <location>
        <begin position="300"/>
        <end position="397"/>
    </location>
</feature>
<dbReference type="GO" id="GO:0003677">
    <property type="term" value="F:DNA binding"/>
    <property type="evidence" value="ECO:0007669"/>
    <property type="project" value="UniProtKB-UniRule"/>
</dbReference>
<accession>A0A975U9I0</accession>
<dbReference type="RefSeq" id="WP_218562042.1">
    <property type="nucleotide sequence ID" value="NZ_CP076642.1"/>
</dbReference>
<proteinExistence type="predicted"/>
<name>A0A975U9I0_9VIBR</name>
<evidence type="ECO:0000256" key="1">
    <source>
        <dbReference type="ARBA" id="ARBA00023125"/>
    </source>
</evidence>
<dbReference type="CDD" id="cd00383">
    <property type="entry name" value="trans_reg_C"/>
    <property type="match status" value="1"/>
</dbReference>
<dbReference type="InterPro" id="IPR003593">
    <property type="entry name" value="AAA+_ATPase"/>
</dbReference>
<feature type="domain" description="OmpR/PhoB-type" evidence="3">
    <location>
        <begin position="300"/>
        <end position="397"/>
    </location>
</feature>
<dbReference type="InterPro" id="IPR001867">
    <property type="entry name" value="OmpR/PhoB-type_DNA-bd"/>
</dbReference>
<keyword evidence="1 2" id="KW-0238">DNA-binding</keyword>
<dbReference type="SMART" id="SM00382">
    <property type="entry name" value="AAA"/>
    <property type="match status" value="1"/>
</dbReference>